<name>A0A4U1C5U0_9SPHI</name>
<dbReference type="EMBL" id="SWBP01000002">
    <property type="protein sequence ID" value="TKB98710.1"/>
    <property type="molecule type" value="Genomic_DNA"/>
</dbReference>
<evidence type="ECO:0000256" key="1">
    <source>
        <dbReference type="SAM" id="MobiDB-lite"/>
    </source>
</evidence>
<evidence type="ECO:0000313" key="3">
    <source>
        <dbReference type="Proteomes" id="UP000308181"/>
    </source>
</evidence>
<dbReference type="AlphaFoldDB" id="A0A4U1C5U0"/>
<accession>A0A4U1C5U0</accession>
<comment type="caution">
    <text evidence="2">The sequence shown here is derived from an EMBL/GenBank/DDBJ whole genome shotgun (WGS) entry which is preliminary data.</text>
</comment>
<proteinExistence type="predicted"/>
<dbReference type="Proteomes" id="UP000308181">
    <property type="component" value="Unassembled WGS sequence"/>
</dbReference>
<feature type="compositionally biased region" description="Basic and acidic residues" evidence="1">
    <location>
        <begin position="14"/>
        <end position="29"/>
    </location>
</feature>
<organism evidence="2 3">
    <name type="scientific">Pedobacter cryophilus</name>
    <dbReference type="NCBI Taxonomy" id="2571271"/>
    <lineage>
        <taxon>Bacteria</taxon>
        <taxon>Pseudomonadati</taxon>
        <taxon>Bacteroidota</taxon>
        <taxon>Sphingobacteriia</taxon>
        <taxon>Sphingobacteriales</taxon>
        <taxon>Sphingobacteriaceae</taxon>
        <taxon>Pedobacter</taxon>
    </lineage>
</organism>
<keyword evidence="3" id="KW-1185">Reference proteome</keyword>
<feature type="region of interest" description="Disordered" evidence="1">
    <location>
        <begin position="8"/>
        <end position="29"/>
    </location>
</feature>
<gene>
    <name evidence="2" type="ORF">FA046_06225</name>
</gene>
<protein>
    <submittedName>
        <fullName evidence="2">Uncharacterized protein</fullName>
    </submittedName>
</protein>
<evidence type="ECO:0000313" key="2">
    <source>
        <dbReference type="EMBL" id="TKB98710.1"/>
    </source>
</evidence>
<reference evidence="2 3" key="1">
    <citation type="submission" date="2019-04" db="EMBL/GenBank/DDBJ databases">
        <title>Pedobacter sp. AR-3-17 sp. nov., isolated from Arctic soil.</title>
        <authorList>
            <person name="Dahal R.H."/>
            <person name="Kim D.-U."/>
        </authorList>
    </citation>
    <scope>NUCLEOTIDE SEQUENCE [LARGE SCALE GENOMIC DNA]</scope>
    <source>
        <strain evidence="2 3">AR-3-17</strain>
    </source>
</reference>
<sequence>MKIVAIRGKKRKNECHEHTNENESDVVKADELSPQLRENLCNSWLKRKKECHEYTNENECAVAKTKSLSPQLREN</sequence>